<dbReference type="InterPro" id="IPR053162">
    <property type="entry name" value="DnaD"/>
</dbReference>
<comment type="similarity">
    <text evidence="1">Belongs to the DnaB/DnaD family.</text>
</comment>
<dbReference type="NCBIfam" id="TIGR01446">
    <property type="entry name" value="DnaD_dom"/>
    <property type="match status" value="2"/>
</dbReference>
<protein>
    <submittedName>
        <fullName evidence="4">DnaD domain protein</fullName>
    </submittedName>
</protein>
<evidence type="ECO:0000313" key="5">
    <source>
        <dbReference type="Proteomes" id="UP000823900"/>
    </source>
</evidence>
<feature type="compositionally biased region" description="Polar residues" evidence="2">
    <location>
        <begin position="338"/>
        <end position="348"/>
    </location>
</feature>
<reference evidence="4" key="2">
    <citation type="submission" date="2021-04" db="EMBL/GenBank/DDBJ databases">
        <authorList>
            <person name="Gilroy R."/>
        </authorList>
    </citation>
    <scope>NUCLEOTIDE SEQUENCE</scope>
    <source>
        <strain evidence="4">CHK178-16964</strain>
    </source>
</reference>
<feature type="compositionally biased region" description="Basic and acidic residues" evidence="2">
    <location>
        <begin position="113"/>
        <end position="127"/>
    </location>
</feature>
<feature type="region of interest" description="Disordered" evidence="2">
    <location>
        <begin position="328"/>
        <end position="354"/>
    </location>
</feature>
<feature type="compositionally biased region" description="Low complexity" evidence="2">
    <location>
        <begin position="102"/>
        <end position="112"/>
    </location>
</feature>
<organism evidence="4 5">
    <name type="scientific">Candidatus Lachnoclostridium stercoravium</name>
    <dbReference type="NCBI Taxonomy" id="2838633"/>
    <lineage>
        <taxon>Bacteria</taxon>
        <taxon>Bacillati</taxon>
        <taxon>Bacillota</taxon>
        <taxon>Clostridia</taxon>
        <taxon>Lachnospirales</taxon>
        <taxon>Lachnospiraceae</taxon>
    </lineage>
</organism>
<dbReference type="PANTHER" id="PTHR37293:SF5">
    <property type="entry name" value="DNA REPLICATION PROTEIN"/>
    <property type="match status" value="1"/>
</dbReference>
<proteinExistence type="inferred from homology"/>
<sequence>MVCYDRGRVGRGEFCTVNIKNPLVIKATAVANEFIDKYMPSANGEYVKVYLYILRHEQDPIEVTDIADALNHTEADVRRALAYWKKFGILEEEARAEKSGAEESAAAYAGESSEIRAKESGEQRSVKPDGPAAPADLKKGSLPAEKEGTRKAYTPDEISRLAENEEYTQLLYIGQKYMNRLFTQRDSEVMAYLYDGLKLPAELIEYLIEYCVQNQHTSLRYMEKVAIDWKEKGIVTVDQAKARTEGFSKDYFAVMRAFGLGDRRPGEAEIAYLDRWFREYGFSRRIVVAACNRTIDAIHNPSFQYTDKILSEWKKAGVKTAEDIQALEENRKKKTAQAPAQRSGTPNRFRNFEQRDTDYDALAMELWQKEK</sequence>
<dbReference type="PIRSF" id="PIRSF033722">
    <property type="entry name" value="DnaD_CA_C3587_prd"/>
    <property type="match status" value="1"/>
</dbReference>
<dbReference type="Proteomes" id="UP000823900">
    <property type="component" value="Unassembled WGS sequence"/>
</dbReference>
<dbReference type="PANTHER" id="PTHR37293">
    <property type="entry name" value="PHAGE REPLICATION PROTEIN-RELATED"/>
    <property type="match status" value="1"/>
</dbReference>
<feature type="compositionally biased region" description="Basic and acidic residues" evidence="2">
    <location>
        <begin position="136"/>
        <end position="150"/>
    </location>
</feature>
<evidence type="ECO:0000256" key="1">
    <source>
        <dbReference type="ARBA" id="ARBA00093462"/>
    </source>
</evidence>
<evidence type="ECO:0000256" key="2">
    <source>
        <dbReference type="SAM" id="MobiDB-lite"/>
    </source>
</evidence>
<feature type="domain" description="DnaB/C C-terminal" evidence="3">
    <location>
        <begin position="175"/>
        <end position="243"/>
    </location>
</feature>
<dbReference type="SUPFAM" id="SSF158499">
    <property type="entry name" value="DnaD domain-like"/>
    <property type="match status" value="2"/>
</dbReference>
<feature type="domain" description="DnaB/C C-terminal" evidence="3">
    <location>
        <begin position="268"/>
        <end position="326"/>
    </location>
</feature>
<dbReference type="InterPro" id="IPR017019">
    <property type="entry name" value="DNA_replication_prd_bac"/>
</dbReference>
<dbReference type="Gene3D" id="1.10.10.630">
    <property type="entry name" value="DnaD domain-like"/>
    <property type="match status" value="2"/>
</dbReference>
<evidence type="ECO:0000259" key="3">
    <source>
        <dbReference type="Pfam" id="PF07261"/>
    </source>
</evidence>
<dbReference type="EMBL" id="DWZA01000004">
    <property type="protein sequence ID" value="HJA70019.1"/>
    <property type="molecule type" value="Genomic_DNA"/>
</dbReference>
<dbReference type="InterPro" id="IPR006343">
    <property type="entry name" value="DnaB/C_C"/>
</dbReference>
<evidence type="ECO:0000313" key="4">
    <source>
        <dbReference type="EMBL" id="HJA70019.1"/>
    </source>
</evidence>
<accession>A0A9D2HGD4</accession>
<dbReference type="InterPro" id="IPR034829">
    <property type="entry name" value="DnaD-like_sf"/>
</dbReference>
<dbReference type="Pfam" id="PF07261">
    <property type="entry name" value="DnaB_2"/>
    <property type="match status" value="2"/>
</dbReference>
<comment type="caution">
    <text evidence="4">The sequence shown here is derived from an EMBL/GenBank/DDBJ whole genome shotgun (WGS) entry which is preliminary data.</text>
</comment>
<name>A0A9D2HGD4_9FIRM</name>
<feature type="region of interest" description="Disordered" evidence="2">
    <location>
        <begin position="100"/>
        <end position="150"/>
    </location>
</feature>
<gene>
    <name evidence="4" type="ORF">IAA07_00375</name>
</gene>
<dbReference type="AlphaFoldDB" id="A0A9D2HGD4"/>
<reference evidence="4" key="1">
    <citation type="journal article" date="2021" name="PeerJ">
        <title>Extensive microbial diversity within the chicken gut microbiome revealed by metagenomics and culture.</title>
        <authorList>
            <person name="Gilroy R."/>
            <person name="Ravi A."/>
            <person name="Getino M."/>
            <person name="Pursley I."/>
            <person name="Horton D.L."/>
            <person name="Alikhan N.F."/>
            <person name="Baker D."/>
            <person name="Gharbi K."/>
            <person name="Hall N."/>
            <person name="Watson M."/>
            <person name="Adriaenssens E.M."/>
            <person name="Foster-Nyarko E."/>
            <person name="Jarju S."/>
            <person name="Secka A."/>
            <person name="Antonio M."/>
            <person name="Oren A."/>
            <person name="Chaudhuri R.R."/>
            <person name="La Ragione R."/>
            <person name="Hildebrand F."/>
            <person name="Pallen M.J."/>
        </authorList>
    </citation>
    <scope>NUCLEOTIDE SEQUENCE</scope>
    <source>
        <strain evidence="4">CHK178-16964</strain>
    </source>
</reference>